<dbReference type="Pfam" id="PF00672">
    <property type="entry name" value="HAMP"/>
    <property type="match status" value="1"/>
</dbReference>
<keyword evidence="12" id="KW-1185">Reference proteome</keyword>
<keyword evidence="2" id="KW-0997">Cell inner membrane</keyword>
<dbReference type="EMBL" id="RZIJ01000028">
    <property type="protein sequence ID" value="RUQ65027.1"/>
    <property type="molecule type" value="Genomic_DNA"/>
</dbReference>
<evidence type="ECO:0000313" key="11">
    <source>
        <dbReference type="EMBL" id="RUQ65027.1"/>
    </source>
</evidence>
<protein>
    <submittedName>
        <fullName evidence="11">HAMP domain-containing protein</fullName>
    </submittedName>
</protein>
<keyword evidence="6" id="KW-0175">Coiled coil</keyword>
<dbReference type="GO" id="GO:0004888">
    <property type="term" value="F:transmembrane signaling receptor activity"/>
    <property type="evidence" value="ECO:0007669"/>
    <property type="project" value="InterPro"/>
</dbReference>
<keyword evidence="7" id="KW-1133">Transmembrane helix</keyword>
<proteinExistence type="inferred from homology"/>
<keyword evidence="3 5" id="KW-0807">Transducer</keyword>
<evidence type="ECO:0000259" key="8">
    <source>
        <dbReference type="PROSITE" id="PS50111"/>
    </source>
</evidence>
<evidence type="ECO:0000313" key="12">
    <source>
        <dbReference type="Proteomes" id="UP000280346"/>
    </source>
</evidence>
<keyword evidence="2" id="KW-1003">Cell membrane</keyword>
<evidence type="ECO:0000256" key="5">
    <source>
        <dbReference type="PROSITE-ProRule" id="PRU00284"/>
    </source>
</evidence>
<feature type="domain" description="HAMP" evidence="10">
    <location>
        <begin position="212"/>
        <end position="265"/>
    </location>
</feature>
<evidence type="ECO:0000259" key="9">
    <source>
        <dbReference type="PROSITE" id="PS50192"/>
    </source>
</evidence>
<dbReference type="Pfam" id="PF00015">
    <property type="entry name" value="MCPsignal"/>
    <property type="match status" value="1"/>
</dbReference>
<dbReference type="InterPro" id="IPR003660">
    <property type="entry name" value="HAMP_dom"/>
</dbReference>
<accession>A0A3S1CDV9</accession>
<dbReference type="Pfam" id="PF05227">
    <property type="entry name" value="CHASE3"/>
    <property type="match status" value="1"/>
</dbReference>
<dbReference type="PANTHER" id="PTHR32089:SF112">
    <property type="entry name" value="LYSOZYME-LIKE PROTEIN-RELATED"/>
    <property type="match status" value="1"/>
</dbReference>
<evidence type="ECO:0000256" key="1">
    <source>
        <dbReference type="ARBA" id="ARBA00004429"/>
    </source>
</evidence>
<dbReference type="Proteomes" id="UP000280346">
    <property type="component" value="Unassembled WGS sequence"/>
</dbReference>
<organism evidence="11 12">
    <name type="scientific">Azospirillum doebereinerae</name>
    <dbReference type="NCBI Taxonomy" id="92933"/>
    <lineage>
        <taxon>Bacteria</taxon>
        <taxon>Pseudomonadati</taxon>
        <taxon>Pseudomonadota</taxon>
        <taxon>Alphaproteobacteria</taxon>
        <taxon>Rhodospirillales</taxon>
        <taxon>Azospirillaceae</taxon>
        <taxon>Azospirillum</taxon>
    </lineage>
</organism>
<evidence type="ECO:0000256" key="4">
    <source>
        <dbReference type="ARBA" id="ARBA00029447"/>
    </source>
</evidence>
<evidence type="ECO:0000259" key="10">
    <source>
        <dbReference type="PROSITE" id="PS50885"/>
    </source>
</evidence>
<comment type="caution">
    <text evidence="11">The sequence shown here is derived from an EMBL/GenBank/DDBJ whole genome shotgun (WGS) entry which is preliminary data.</text>
</comment>
<comment type="subcellular location">
    <subcellularLocation>
        <location evidence="1">Cell inner membrane</location>
        <topology evidence="1">Multi-pass membrane protein</topology>
    </subcellularLocation>
</comment>
<sequence>MTWFANLPIARKLALAFASLIAIIAIVSGVTVQTLSTIQASNRATSHTLAVMEAGRNTLAAMIDQETGLRGYLIAGDKAFLGPFTRGQERFTRNFDEAKRLTAENPEQQRRLDELKRSADSWRTQVAEKEIALMERPETRASASELEAKGLGKEAMDNVRSVVTDFLKAENTLLEERRAEQSAAYTTGYTVTIAGALLSVLVALVAGGMLTRAIARPIRLMTDCMRRLAGGDRAVTVPGLGRHDEVGQMASAVDVFKQNAIEADRLAELQRAEDAAKARRAQRLEQVMAAFEGKITGVVRTLTGAAQEVQSASGSLTATADATSRQSTAVASASEQASANVQTVAAATEELSASIVEIGNQVQQSTRIAEQAVEAAGRAGGTVRGLSEAANRIGEVVDLINSIAGQTNLLALNATIEAARAGEAGKGFAVVASEVKGLATQTAKATGDISAQIASVQDATRDAVSAIVEIDRVITEMSQIAATIASAVEQQGAATREISRNVQEAARGTEDVNSNITGVTRAAVETGGAAAQLKQTAEALGAESSRLNREVDGFLADVKAA</sequence>
<dbReference type="CDD" id="cd06225">
    <property type="entry name" value="HAMP"/>
    <property type="match status" value="1"/>
</dbReference>
<dbReference type="PROSITE" id="PS50885">
    <property type="entry name" value="HAMP"/>
    <property type="match status" value="1"/>
</dbReference>
<dbReference type="GO" id="GO:0005886">
    <property type="term" value="C:plasma membrane"/>
    <property type="evidence" value="ECO:0007669"/>
    <property type="project" value="UniProtKB-SubCell"/>
</dbReference>
<comment type="similarity">
    <text evidence="4">Belongs to the methyl-accepting chemotaxis (MCP) protein family.</text>
</comment>
<dbReference type="GO" id="GO:0007165">
    <property type="term" value="P:signal transduction"/>
    <property type="evidence" value="ECO:0007669"/>
    <property type="project" value="UniProtKB-KW"/>
</dbReference>
<dbReference type="GO" id="GO:0006935">
    <property type="term" value="P:chemotaxis"/>
    <property type="evidence" value="ECO:0007669"/>
    <property type="project" value="InterPro"/>
</dbReference>
<dbReference type="PRINTS" id="PR00260">
    <property type="entry name" value="CHEMTRNSDUCR"/>
</dbReference>
<evidence type="ECO:0000256" key="2">
    <source>
        <dbReference type="ARBA" id="ARBA00022519"/>
    </source>
</evidence>
<dbReference type="Gene3D" id="1.10.287.950">
    <property type="entry name" value="Methyl-accepting chemotaxis protein"/>
    <property type="match status" value="1"/>
</dbReference>
<dbReference type="InterPro" id="IPR007891">
    <property type="entry name" value="CHASE3"/>
</dbReference>
<dbReference type="InterPro" id="IPR000727">
    <property type="entry name" value="T_SNARE_dom"/>
</dbReference>
<dbReference type="PROSITE" id="PS50111">
    <property type="entry name" value="CHEMOTAXIS_TRANSDUC_2"/>
    <property type="match status" value="1"/>
</dbReference>
<dbReference type="SMART" id="SM00283">
    <property type="entry name" value="MA"/>
    <property type="match status" value="1"/>
</dbReference>
<evidence type="ECO:0000256" key="7">
    <source>
        <dbReference type="SAM" id="Phobius"/>
    </source>
</evidence>
<dbReference type="RefSeq" id="WP_127003403.1">
    <property type="nucleotide sequence ID" value="NZ_JBNPXW010000004.1"/>
</dbReference>
<reference evidence="11 12" key="1">
    <citation type="submission" date="2018-12" db="EMBL/GenBank/DDBJ databases">
        <authorList>
            <person name="Yang Y."/>
        </authorList>
    </citation>
    <scope>NUCLEOTIDE SEQUENCE [LARGE SCALE GENOMIC DNA]</scope>
    <source>
        <strain evidence="11 12">GSF71</strain>
    </source>
</reference>
<keyword evidence="7" id="KW-0812">Transmembrane</keyword>
<keyword evidence="7" id="KW-0472">Membrane</keyword>
<dbReference type="PANTHER" id="PTHR32089">
    <property type="entry name" value="METHYL-ACCEPTING CHEMOTAXIS PROTEIN MCPB"/>
    <property type="match status" value="1"/>
</dbReference>
<dbReference type="InterPro" id="IPR004089">
    <property type="entry name" value="MCPsignal_dom"/>
</dbReference>
<dbReference type="CDD" id="cd19410">
    <property type="entry name" value="HK9-like_sensor"/>
    <property type="match status" value="1"/>
</dbReference>
<evidence type="ECO:0000256" key="3">
    <source>
        <dbReference type="ARBA" id="ARBA00023224"/>
    </source>
</evidence>
<dbReference type="SMART" id="SM00304">
    <property type="entry name" value="HAMP"/>
    <property type="match status" value="1"/>
</dbReference>
<dbReference type="AlphaFoldDB" id="A0A3S1CDV9"/>
<feature type="coiled-coil region" evidence="6">
    <location>
        <begin position="98"/>
        <end position="132"/>
    </location>
</feature>
<feature type="domain" description="Methyl-accepting transducer" evidence="8">
    <location>
        <begin position="305"/>
        <end position="527"/>
    </location>
</feature>
<dbReference type="SUPFAM" id="SSF58104">
    <property type="entry name" value="Methyl-accepting chemotaxis protein (MCP) signaling domain"/>
    <property type="match status" value="1"/>
</dbReference>
<dbReference type="PROSITE" id="PS50192">
    <property type="entry name" value="T_SNARE"/>
    <property type="match status" value="1"/>
</dbReference>
<evidence type="ECO:0000256" key="6">
    <source>
        <dbReference type="SAM" id="Coils"/>
    </source>
</evidence>
<feature type="domain" description="T-SNARE coiled-coil homology" evidence="9">
    <location>
        <begin position="457"/>
        <end position="519"/>
    </location>
</feature>
<name>A0A3S1CDV9_9PROT</name>
<gene>
    <name evidence="11" type="ORF">EJ913_25925</name>
</gene>
<dbReference type="OrthoDB" id="8482111at2"/>
<feature type="transmembrane region" description="Helical" evidence="7">
    <location>
        <begin position="188"/>
        <end position="211"/>
    </location>
</feature>
<dbReference type="InterPro" id="IPR004090">
    <property type="entry name" value="Chemotax_Me-accpt_rcpt"/>
</dbReference>